<dbReference type="PANTHER" id="PTHR42643:SF38">
    <property type="entry name" value="IONOTROPIC RECEPTOR 100A"/>
    <property type="match status" value="1"/>
</dbReference>
<feature type="transmembrane region" description="Helical" evidence="8">
    <location>
        <begin position="310"/>
        <end position="329"/>
    </location>
</feature>
<evidence type="ECO:0000256" key="7">
    <source>
        <dbReference type="ARBA" id="ARBA00023180"/>
    </source>
</evidence>
<keyword evidence="7" id="KW-0325">Glycoprotein</keyword>
<evidence type="ECO:0000256" key="3">
    <source>
        <dbReference type="ARBA" id="ARBA00022692"/>
    </source>
</evidence>
<dbReference type="Proteomes" id="UP001152759">
    <property type="component" value="Chromosome 10"/>
</dbReference>
<evidence type="ECO:0000256" key="5">
    <source>
        <dbReference type="ARBA" id="ARBA00023136"/>
    </source>
</evidence>
<keyword evidence="6" id="KW-0675">Receptor</keyword>
<dbReference type="AlphaFoldDB" id="A0A9P0A378"/>
<gene>
    <name evidence="9" type="ORF">BEMITA_LOCUS2804</name>
</gene>
<dbReference type="EMBL" id="OU963871">
    <property type="protein sequence ID" value="CAH0383345.1"/>
    <property type="molecule type" value="Genomic_DNA"/>
</dbReference>
<dbReference type="PANTHER" id="PTHR42643">
    <property type="entry name" value="IONOTROPIC RECEPTOR 20A-RELATED"/>
    <property type="match status" value="1"/>
</dbReference>
<evidence type="ECO:0000256" key="4">
    <source>
        <dbReference type="ARBA" id="ARBA00022989"/>
    </source>
</evidence>
<name>A0A9P0A378_BEMTA</name>
<dbReference type="Gene3D" id="1.10.287.70">
    <property type="match status" value="1"/>
</dbReference>
<feature type="transmembrane region" description="Helical" evidence="8">
    <location>
        <begin position="613"/>
        <end position="632"/>
    </location>
</feature>
<dbReference type="GO" id="GO:0005886">
    <property type="term" value="C:plasma membrane"/>
    <property type="evidence" value="ECO:0007669"/>
    <property type="project" value="UniProtKB-SubCell"/>
</dbReference>
<comment type="subcellular location">
    <subcellularLocation>
        <location evidence="1">Cell membrane</location>
        <topology evidence="1">Multi-pass membrane protein</topology>
    </subcellularLocation>
</comment>
<dbReference type="InterPro" id="IPR052192">
    <property type="entry name" value="Insect_Ionotropic_Sensory_Rcpt"/>
</dbReference>
<keyword evidence="2" id="KW-1003">Cell membrane</keyword>
<proteinExistence type="predicted"/>
<reference evidence="9" key="1">
    <citation type="submission" date="2021-12" db="EMBL/GenBank/DDBJ databases">
        <authorList>
            <person name="King R."/>
        </authorList>
    </citation>
    <scope>NUCLEOTIDE SEQUENCE</scope>
</reference>
<organism evidence="9 10">
    <name type="scientific">Bemisia tabaci</name>
    <name type="common">Sweetpotato whitefly</name>
    <name type="synonym">Aleurodes tabaci</name>
    <dbReference type="NCBI Taxonomy" id="7038"/>
    <lineage>
        <taxon>Eukaryota</taxon>
        <taxon>Metazoa</taxon>
        <taxon>Ecdysozoa</taxon>
        <taxon>Arthropoda</taxon>
        <taxon>Hexapoda</taxon>
        <taxon>Insecta</taxon>
        <taxon>Pterygota</taxon>
        <taxon>Neoptera</taxon>
        <taxon>Paraneoptera</taxon>
        <taxon>Hemiptera</taxon>
        <taxon>Sternorrhyncha</taxon>
        <taxon>Aleyrodoidea</taxon>
        <taxon>Aleyrodidae</taxon>
        <taxon>Aleyrodinae</taxon>
        <taxon>Bemisia</taxon>
    </lineage>
</organism>
<keyword evidence="3 8" id="KW-0812">Transmembrane</keyword>
<keyword evidence="5 8" id="KW-0472">Membrane</keyword>
<sequence>MIHILTYNPEFDISTLLLNLHKARIPTLQVNNAQAFKSIFADTKPKTMLFMLNDLSDILNLILGSQNFGKEAFTTITPNSSVTCPLNSKGKQQPFSLPNFCINHGVEPFGILPRFRIEFPRDGGFDQLDAVRVQIHVAHIQRAENSDLFGTRMLPLRSIFRRDPKIRVGKSRAILRFFVAFDERQDFHLHDRRKPLVRMRFRVEDDCTRNNVIYHAIGWLVSSRNGTLNSLPPQLEGFINAISPSDPGRLEYGLKYGVDMHFTGSGAGLANRQGLDASPPLASCQLVFRLPRKGYVPQYVTPFYCFSPSLWIFVFLTFLLFTLVHYALVRARGRLFEPSNDEEAKDHELFPTLMTIYKYILGISQPRLVLIEMMTGKIVFLVIVFSMLILITLFQSMMFSLLSSRVRYEDIDTLEGIEESDMVVQSSDIEMDVRFFGDEPGFDWIKRRLTDGYNFKCPLENMLELGPIDFDPFNPGGKLADINETSDFDLTPVDTNETRLARREVGTMLKSDAFLYRMTTKYADLKDFVYLDLETRTPYEFHIARERVMSYPLVYFTLRNSFYSDAVNDLLSRLLEGGGFSADVIGQYIVLDHKRFEERENDGAPRPFTLTDLMLAFDALVAGWVLSGFFFVSELLRQF</sequence>
<evidence type="ECO:0000256" key="2">
    <source>
        <dbReference type="ARBA" id="ARBA00022475"/>
    </source>
</evidence>
<evidence type="ECO:0000256" key="1">
    <source>
        <dbReference type="ARBA" id="ARBA00004651"/>
    </source>
</evidence>
<evidence type="ECO:0000256" key="8">
    <source>
        <dbReference type="SAM" id="Phobius"/>
    </source>
</evidence>
<feature type="transmembrane region" description="Helical" evidence="8">
    <location>
        <begin position="378"/>
        <end position="402"/>
    </location>
</feature>
<evidence type="ECO:0008006" key="11">
    <source>
        <dbReference type="Google" id="ProtNLM"/>
    </source>
</evidence>
<evidence type="ECO:0000313" key="10">
    <source>
        <dbReference type="Proteomes" id="UP001152759"/>
    </source>
</evidence>
<protein>
    <recommendedName>
        <fullName evidence="11">Ionotropic receptor</fullName>
    </recommendedName>
</protein>
<keyword evidence="10" id="KW-1185">Reference proteome</keyword>
<accession>A0A9P0A378</accession>
<evidence type="ECO:0000256" key="6">
    <source>
        <dbReference type="ARBA" id="ARBA00023170"/>
    </source>
</evidence>
<evidence type="ECO:0000313" key="9">
    <source>
        <dbReference type="EMBL" id="CAH0383345.1"/>
    </source>
</evidence>
<keyword evidence="4 8" id="KW-1133">Transmembrane helix</keyword>